<comment type="pathway">
    <text evidence="6">Lipid metabolism; fatty acid biosynthesis.</text>
</comment>
<dbReference type="CDD" id="cd05333">
    <property type="entry name" value="BKR_SDR_c"/>
    <property type="match status" value="1"/>
</dbReference>
<dbReference type="Pfam" id="PF13561">
    <property type="entry name" value="adh_short_C2"/>
    <property type="match status" value="1"/>
</dbReference>
<dbReference type="EMBL" id="JAFGIX010000057">
    <property type="protein sequence ID" value="MBN1573875.1"/>
    <property type="molecule type" value="Genomic_DNA"/>
</dbReference>
<dbReference type="SMART" id="SM00822">
    <property type="entry name" value="PKS_KR"/>
    <property type="match status" value="1"/>
</dbReference>
<feature type="active site" description="Proton acceptor" evidence="4">
    <location>
        <position position="159"/>
    </location>
</feature>
<dbReference type="GO" id="GO:0051287">
    <property type="term" value="F:NAD binding"/>
    <property type="evidence" value="ECO:0007669"/>
    <property type="project" value="UniProtKB-UniRule"/>
</dbReference>
<keyword evidence="3 6" id="KW-0560">Oxidoreductase</keyword>
<dbReference type="InterPro" id="IPR036291">
    <property type="entry name" value="NAD(P)-bd_dom_sf"/>
</dbReference>
<evidence type="ECO:0000256" key="2">
    <source>
        <dbReference type="ARBA" id="ARBA00022857"/>
    </source>
</evidence>
<accession>A0A9D8PQZ6</accession>
<reference evidence="8" key="1">
    <citation type="journal article" date="2021" name="Environ. Microbiol.">
        <title>Genomic characterization of three novel Desulfobacterota classes expand the metabolic and phylogenetic diversity of the phylum.</title>
        <authorList>
            <person name="Murphy C.L."/>
            <person name="Biggerstaff J."/>
            <person name="Eichhorn A."/>
            <person name="Ewing E."/>
            <person name="Shahan R."/>
            <person name="Soriano D."/>
            <person name="Stewart S."/>
            <person name="VanMol K."/>
            <person name="Walker R."/>
            <person name="Walters P."/>
            <person name="Elshahed M.S."/>
            <person name="Youssef N.H."/>
        </authorList>
    </citation>
    <scope>NUCLEOTIDE SEQUENCE</scope>
    <source>
        <strain evidence="8">Zod_Metabat.24</strain>
    </source>
</reference>
<dbReference type="InterPro" id="IPR002347">
    <property type="entry name" value="SDR_fam"/>
</dbReference>
<comment type="similarity">
    <text evidence="1 6">Belongs to the short-chain dehydrogenases/reductases (SDR) family.</text>
</comment>
<dbReference type="InterPro" id="IPR011284">
    <property type="entry name" value="3oxo_ACP_reduc"/>
</dbReference>
<dbReference type="EC" id="1.1.1.100" evidence="6"/>
<keyword evidence="6" id="KW-0276">Fatty acid metabolism</keyword>
<dbReference type="GO" id="GO:0004316">
    <property type="term" value="F:3-oxoacyl-[acyl-carrier-protein] reductase (NADPH) activity"/>
    <property type="evidence" value="ECO:0007669"/>
    <property type="project" value="UniProtKB-UniRule"/>
</dbReference>
<dbReference type="InterPro" id="IPR020904">
    <property type="entry name" value="Sc_DH/Rdtase_CS"/>
</dbReference>
<dbReference type="PANTHER" id="PTHR42879:SF2">
    <property type="entry name" value="3-OXOACYL-[ACYL-CARRIER-PROTEIN] REDUCTASE FABG"/>
    <property type="match status" value="1"/>
</dbReference>
<keyword evidence="6" id="KW-0444">Lipid biosynthesis</keyword>
<dbReference type="InterPro" id="IPR057326">
    <property type="entry name" value="KR_dom"/>
</dbReference>
<dbReference type="PANTHER" id="PTHR42879">
    <property type="entry name" value="3-OXOACYL-(ACYL-CARRIER-PROTEIN) REDUCTASE"/>
    <property type="match status" value="1"/>
</dbReference>
<dbReference type="InterPro" id="IPR050259">
    <property type="entry name" value="SDR"/>
</dbReference>
<dbReference type="NCBIfam" id="NF005559">
    <property type="entry name" value="PRK07231.1"/>
    <property type="match status" value="1"/>
</dbReference>
<evidence type="ECO:0000313" key="8">
    <source>
        <dbReference type="EMBL" id="MBN1573875.1"/>
    </source>
</evidence>
<name>A0A9D8PQZ6_9DELT</name>
<dbReference type="FunFam" id="3.40.50.720:FF:000115">
    <property type="entry name" value="3-oxoacyl-[acyl-carrier-protein] reductase FabG"/>
    <property type="match status" value="1"/>
</dbReference>
<feature type="binding site" evidence="5">
    <location>
        <begin position="159"/>
        <end position="163"/>
    </location>
    <ligand>
        <name>NADP(+)</name>
        <dbReference type="ChEBI" id="CHEBI:58349"/>
    </ligand>
</feature>
<evidence type="ECO:0000256" key="1">
    <source>
        <dbReference type="ARBA" id="ARBA00006484"/>
    </source>
</evidence>
<evidence type="ECO:0000259" key="7">
    <source>
        <dbReference type="SMART" id="SM00822"/>
    </source>
</evidence>
<evidence type="ECO:0000256" key="3">
    <source>
        <dbReference type="ARBA" id="ARBA00023002"/>
    </source>
</evidence>
<feature type="binding site" evidence="5">
    <location>
        <position position="192"/>
    </location>
    <ligand>
        <name>NADP(+)</name>
        <dbReference type="ChEBI" id="CHEBI:58349"/>
    </ligand>
</feature>
<gene>
    <name evidence="8" type="primary">fabG</name>
    <name evidence="8" type="ORF">JW984_11820</name>
</gene>
<feature type="domain" description="Ketoreductase" evidence="7">
    <location>
        <begin position="10"/>
        <end position="190"/>
    </location>
</feature>
<dbReference type="PRINTS" id="PR00080">
    <property type="entry name" value="SDRFAMILY"/>
</dbReference>
<organism evidence="8 9">
    <name type="scientific">Candidatus Zymogenus saltonus</name>
    <dbReference type="NCBI Taxonomy" id="2844893"/>
    <lineage>
        <taxon>Bacteria</taxon>
        <taxon>Deltaproteobacteria</taxon>
        <taxon>Candidatus Zymogenia</taxon>
        <taxon>Candidatus Zymogeniales</taxon>
        <taxon>Candidatus Zymogenaceae</taxon>
        <taxon>Candidatus Zymogenus</taxon>
    </lineage>
</organism>
<dbReference type="NCBIfam" id="TIGR01830">
    <property type="entry name" value="3oxo_ACP_reduc"/>
    <property type="match status" value="1"/>
</dbReference>
<evidence type="ECO:0000256" key="6">
    <source>
        <dbReference type="RuleBase" id="RU366074"/>
    </source>
</evidence>
<dbReference type="SUPFAM" id="SSF51735">
    <property type="entry name" value="NAD(P)-binding Rossmann-fold domains"/>
    <property type="match status" value="1"/>
</dbReference>
<evidence type="ECO:0000313" key="9">
    <source>
        <dbReference type="Proteomes" id="UP000809273"/>
    </source>
</evidence>
<dbReference type="NCBIfam" id="NF004199">
    <property type="entry name" value="PRK05653.1-4"/>
    <property type="match status" value="1"/>
</dbReference>
<dbReference type="AlphaFoldDB" id="A0A9D8PQZ6"/>
<comment type="catalytic activity">
    <reaction evidence="6">
        <text>a (3R)-hydroxyacyl-[ACP] + NADP(+) = a 3-oxoacyl-[ACP] + NADPH + H(+)</text>
        <dbReference type="Rhea" id="RHEA:17397"/>
        <dbReference type="Rhea" id="RHEA-COMP:9916"/>
        <dbReference type="Rhea" id="RHEA-COMP:9945"/>
        <dbReference type="ChEBI" id="CHEBI:15378"/>
        <dbReference type="ChEBI" id="CHEBI:57783"/>
        <dbReference type="ChEBI" id="CHEBI:58349"/>
        <dbReference type="ChEBI" id="CHEBI:78776"/>
        <dbReference type="ChEBI" id="CHEBI:78827"/>
        <dbReference type="EC" id="1.1.1.100"/>
    </reaction>
</comment>
<comment type="function">
    <text evidence="6">Catalyzes the NADPH-dependent reduction of beta-ketoacyl-ACP substrates to beta-hydroxyacyl-ACP products, the first reductive step in the elongation cycle of fatty acid biosynthesis.</text>
</comment>
<feature type="binding site" evidence="5">
    <location>
        <begin position="16"/>
        <end position="19"/>
    </location>
    <ligand>
        <name>NADP(+)</name>
        <dbReference type="ChEBI" id="CHEBI:58349"/>
    </ligand>
</feature>
<dbReference type="NCBIfam" id="NF004200">
    <property type="entry name" value="PRK05653.1-5"/>
    <property type="match status" value="1"/>
</dbReference>
<dbReference type="NCBIfam" id="NF009466">
    <property type="entry name" value="PRK12826.1-2"/>
    <property type="match status" value="1"/>
</dbReference>
<sequence length="251" mass="27089">MAEILNLEGKTALVSGASRGIGAEIARELAERGAFVYINYNRSEDAARAVKEEIERGGGKAETVKFDVANLEEVGESVKIILKDVKNIDILINNAGLTRDNAFALMKQADWDEVLDTNLRGVFILTKAVIRPMIKARWGRIVNLTSVAGQYGNPGQANYSASKAGVIALTKSIAREFAPRNITVNAVSPGLIDTDMAMSLPDDARETIISKIPCGRMGTPKEVAYAVCFLVSKYADYITGQVISVNGGLYM</sequence>
<dbReference type="PROSITE" id="PS00061">
    <property type="entry name" value="ADH_SHORT"/>
    <property type="match status" value="1"/>
</dbReference>
<comment type="subunit">
    <text evidence="6">Homotetramer.</text>
</comment>
<evidence type="ECO:0000256" key="5">
    <source>
        <dbReference type="PIRSR" id="PIRSR611284-2"/>
    </source>
</evidence>
<proteinExistence type="inferred from homology"/>
<keyword evidence="2 5" id="KW-0521">NADP</keyword>
<evidence type="ECO:0000256" key="4">
    <source>
        <dbReference type="PIRSR" id="PIRSR611284-1"/>
    </source>
</evidence>
<dbReference type="NCBIfam" id="NF009464">
    <property type="entry name" value="PRK12824.1"/>
    <property type="match status" value="1"/>
</dbReference>
<dbReference type="PRINTS" id="PR00081">
    <property type="entry name" value="GDHRDH"/>
</dbReference>
<dbReference type="Proteomes" id="UP000809273">
    <property type="component" value="Unassembled WGS sequence"/>
</dbReference>
<protein>
    <recommendedName>
        <fullName evidence="6">3-oxoacyl-[acyl-carrier-protein] reductase</fullName>
        <ecNumber evidence="6">1.1.1.100</ecNumber>
    </recommendedName>
</protein>
<feature type="binding site" evidence="5">
    <location>
        <position position="94"/>
    </location>
    <ligand>
        <name>NADP(+)</name>
        <dbReference type="ChEBI" id="CHEBI:58349"/>
    </ligand>
</feature>
<keyword evidence="6" id="KW-0275">Fatty acid biosynthesis</keyword>
<dbReference type="Gene3D" id="3.40.50.720">
    <property type="entry name" value="NAD(P)-binding Rossmann-like Domain"/>
    <property type="match status" value="1"/>
</dbReference>
<reference evidence="8" key="2">
    <citation type="submission" date="2021-01" db="EMBL/GenBank/DDBJ databases">
        <authorList>
            <person name="Hahn C.R."/>
            <person name="Youssef N.H."/>
            <person name="Elshahed M."/>
        </authorList>
    </citation>
    <scope>NUCLEOTIDE SEQUENCE</scope>
    <source>
        <strain evidence="8">Zod_Metabat.24</strain>
    </source>
</reference>
<dbReference type="GO" id="GO:0006633">
    <property type="term" value="P:fatty acid biosynthetic process"/>
    <property type="evidence" value="ECO:0007669"/>
    <property type="project" value="UniProtKB-KW"/>
</dbReference>
<comment type="caution">
    <text evidence="8">The sequence shown here is derived from an EMBL/GenBank/DDBJ whole genome shotgun (WGS) entry which is preliminary data.</text>
</comment>
<keyword evidence="6" id="KW-0443">Lipid metabolism</keyword>